<protein>
    <recommendedName>
        <fullName evidence="1">AB hydrolase-1 domain-containing protein</fullName>
    </recommendedName>
</protein>
<accession>A0AAD7TUM2</accession>
<dbReference type="PANTHER" id="PTHR43194">
    <property type="entry name" value="HYDROLASE ALPHA/BETA FOLD FAMILY"/>
    <property type="match status" value="1"/>
</dbReference>
<evidence type="ECO:0000259" key="1">
    <source>
        <dbReference type="Pfam" id="PF00561"/>
    </source>
</evidence>
<dbReference type="InterPro" id="IPR050228">
    <property type="entry name" value="Carboxylesterase_BioH"/>
</dbReference>
<keyword evidence="3" id="KW-1185">Reference proteome</keyword>
<dbReference type="InterPro" id="IPR000073">
    <property type="entry name" value="AB_hydrolase_1"/>
</dbReference>
<dbReference type="PANTHER" id="PTHR43194:SF2">
    <property type="entry name" value="PEROXISOMAL MEMBRANE PROTEIN LPX1"/>
    <property type="match status" value="1"/>
</dbReference>
<dbReference type="EMBL" id="JAPEVG010000127">
    <property type="protein sequence ID" value="KAJ8481877.1"/>
    <property type="molecule type" value="Genomic_DNA"/>
</dbReference>
<reference evidence="2" key="1">
    <citation type="submission" date="2022-11" db="EMBL/GenBank/DDBJ databases">
        <title>Genome Sequence of Cubamyces cubensis.</title>
        <authorList>
            <person name="Buettner E."/>
        </authorList>
    </citation>
    <scope>NUCLEOTIDE SEQUENCE</scope>
    <source>
        <strain evidence="2">MPL-01</strain>
    </source>
</reference>
<evidence type="ECO:0000313" key="2">
    <source>
        <dbReference type="EMBL" id="KAJ8481877.1"/>
    </source>
</evidence>
<sequence length="293" mass="31367">MSSPVVATVKTLRSADGTPIHAEAVGNPRNPHVVFVHEMMLCSGVFDELVGDRRLTDHLYLVRYDLRCHGKSGVGHGEEGLHPTRHADDFRAVVTAFGVQRPIVVAWGLGATAVADVCASTCTNPISGVVFIAPLPFLCTSVPRGATGRMLEVTNVLRSSQDAAISARAKTELVHALFSGSARQVPDMLKSAWLGMSVAQPSEVTRSILSAPHDPAKLLQAGRQGLPLMILVGSQDTLVDGPAVVGELRRHFRNAEAHVVEGGSHALFFDKKDEFVRLLLVFAGRLAVMSLMS</sequence>
<dbReference type="Pfam" id="PF00561">
    <property type="entry name" value="Abhydrolase_1"/>
    <property type="match status" value="1"/>
</dbReference>
<dbReference type="Gene3D" id="3.40.50.1820">
    <property type="entry name" value="alpha/beta hydrolase"/>
    <property type="match status" value="1"/>
</dbReference>
<dbReference type="AlphaFoldDB" id="A0AAD7TUM2"/>
<dbReference type="InterPro" id="IPR029058">
    <property type="entry name" value="AB_hydrolase_fold"/>
</dbReference>
<feature type="domain" description="AB hydrolase-1" evidence="1">
    <location>
        <begin position="31"/>
        <end position="271"/>
    </location>
</feature>
<dbReference type="SUPFAM" id="SSF53474">
    <property type="entry name" value="alpha/beta-Hydrolases"/>
    <property type="match status" value="1"/>
</dbReference>
<evidence type="ECO:0000313" key="3">
    <source>
        <dbReference type="Proteomes" id="UP001215151"/>
    </source>
</evidence>
<organism evidence="2 3">
    <name type="scientific">Trametes cubensis</name>
    <dbReference type="NCBI Taxonomy" id="1111947"/>
    <lineage>
        <taxon>Eukaryota</taxon>
        <taxon>Fungi</taxon>
        <taxon>Dikarya</taxon>
        <taxon>Basidiomycota</taxon>
        <taxon>Agaricomycotina</taxon>
        <taxon>Agaricomycetes</taxon>
        <taxon>Polyporales</taxon>
        <taxon>Polyporaceae</taxon>
        <taxon>Trametes</taxon>
    </lineage>
</organism>
<name>A0AAD7TUM2_9APHY</name>
<gene>
    <name evidence="2" type="ORF">ONZ51_g5729</name>
</gene>
<proteinExistence type="predicted"/>
<dbReference type="Proteomes" id="UP001215151">
    <property type="component" value="Unassembled WGS sequence"/>
</dbReference>
<comment type="caution">
    <text evidence="2">The sequence shown here is derived from an EMBL/GenBank/DDBJ whole genome shotgun (WGS) entry which is preliminary data.</text>
</comment>